<dbReference type="NCBIfam" id="TIGR00099">
    <property type="entry name" value="Cof-subfamily"/>
    <property type="match status" value="1"/>
</dbReference>
<evidence type="ECO:0000256" key="2">
    <source>
        <dbReference type="ARBA" id="ARBA00034778"/>
    </source>
</evidence>
<dbReference type="PATRIC" id="fig|722438.3.peg.427"/>
<dbReference type="Gene3D" id="3.40.50.1000">
    <property type="entry name" value="HAD superfamily/HAD-like"/>
    <property type="match status" value="1"/>
</dbReference>
<evidence type="ECO:0000313" key="4">
    <source>
        <dbReference type="Proteomes" id="UP000007756"/>
    </source>
</evidence>
<organism evidence="3 4">
    <name type="scientific">Mycoplasmoides pneumoniae (strain ATCC 15531 / DSM 23978 / CIP 103766 / NBRC 14401 / NCTC 10119 / FH)</name>
    <name type="common">Mycoplasma pneumoniae</name>
    <dbReference type="NCBI Taxonomy" id="722438"/>
    <lineage>
        <taxon>Bacteria</taxon>
        <taxon>Bacillati</taxon>
        <taxon>Mycoplasmatota</taxon>
        <taxon>Mycoplasmoidales</taxon>
        <taxon>Mycoplasmoidaceae</taxon>
        <taxon>Mycoplasmoides</taxon>
    </lineage>
</organism>
<dbReference type="PROSITE" id="PS01229">
    <property type="entry name" value="COF_2"/>
    <property type="match status" value="1"/>
</dbReference>
<accession>A0A0H3DLK3</accession>
<dbReference type="GO" id="GO:0005829">
    <property type="term" value="C:cytosol"/>
    <property type="evidence" value="ECO:0007669"/>
    <property type="project" value="TreeGrafter"/>
</dbReference>
<dbReference type="Proteomes" id="UP000007756">
    <property type="component" value="Chromosome"/>
</dbReference>
<sequence>MKNKIKYVYSDLDGTIVSWNPKNQFTHQGKTYKNLHEVSHATVTAFKQLQAQGIKIGIVTGRDYCRVRWLEKYLNTDLPTITLDGAIIYFRDEIIRQEVLDKEFIHGINQIVKRYPTAAFKLNMGWGNYYTCNPSLIFEGDHAYREHFNADSKFYRKEIDNTVDWDINNMKVNQVYFDTFTCPEPMIQELDNLVEKSDVTAKSYRHSLYIIKKGVSKASALQNLQRDFLVEMKPANTIVFGDGDNDIEMMQWADHSVSLTGSDPECYKLAKYHTDSVDDDGIAKWINKNLLC</sequence>
<dbReference type="PANTHER" id="PTHR10000:SF8">
    <property type="entry name" value="HAD SUPERFAMILY HYDROLASE-LIKE, TYPE 3"/>
    <property type="match status" value="1"/>
</dbReference>
<dbReference type="GeneID" id="66608961"/>
<dbReference type="GO" id="GO:0000287">
    <property type="term" value="F:magnesium ion binding"/>
    <property type="evidence" value="ECO:0007669"/>
    <property type="project" value="TreeGrafter"/>
</dbReference>
<dbReference type="EMBL" id="CP002077">
    <property type="protein sequence ID" value="ADK86665.1"/>
    <property type="molecule type" value="Genomic_DNA"/>
</dbReference>
<keyword evidence="3" id="KW-0378">Hydrolase</keyword>
<dbReference type="Pfam" id="PF08282">
    <property type="entry name" value="Hydrolase_3"/>
    <property type="match status" value="1"/>
</dbReference>
<comment type="cofactor">
    <cofactor evidence="1">
        <name>Mg(2+)</name>
        <dbReference type="ChEBI" id="CHEBI:18420"/>
    </cofactor>
</comment>
<dbReference type="SUPFAM" id="SSF56784">
    <property type="entry name" value="HAD-like"/>
    <property type="match status" value="1"/>
</dbReference>
<dbReference type="InterPro" id="IPR006379">
    <property type="entry name" value="HAD-SF_hydro_IIB"/>
</dbReference>
<dbReference type="KEGG" id="mpj:MPNE_0443"/>
<dbReference type="HOGENOM" id="CLU_044146_0_3_14"/>
<dbReference type="NCBIfam" id="TIGR01484">
    <property type="entry name" value="HAD-SF-IIB"/>
    <property type="match status" value="1"/>
</dbReference>
<protein>
    <submittedName>
        <fullName evidence="3">Cof-like hydrolase</fullName>
    </submittedName>
</protein>
<dbReference type="PANTHER" id="PTHR10000">
    <property type="entry name" value="PHOSPHOSERINE PHOSPHATASE"/>
    <property type="match status" value="1"/>
</dbReference>
<evidence type="ECO:0000256" key="1">
    <source>
        <dbReference type="ARBA" id="ARBA00001946"/>
    </source>
</evidence>
<dbReference type="RefSeq" id="WP_010874737.1">
    <property type="nucleotide sequence ID" value="NZ_CP010546.1"/>
</dbReference>
<dbReference type="InterPro" id="IPR023214">
    <property type="entry name" value="HAD_sf"/>
</dbReference>
<dbReference type="PaxDb" id="722438-MPNE_0443"/>
<gene>
    <name evidence="3" type="ordered locus">MPNE_0443</name>
</gene>
<dbReference type="STRING" id="722438.F539_02140"/>
<name>A0A0H3DLK3_MYCPB</name>
<comment type="similarity">
    <text evidence="2">Belongs to the HAD-like hydrolase superfamily. Cof family.</text>
</comment>
<evidence type="ECO:0000313" key="3">
    <source>
        <dbReference type="EMBL" id="ADK86665.1"/>
    </source>
</evidence>
<proteinExistence type="inferred from homology"/>
<dbReference type="SMR" id="A0A0H3DLK3"/>
<reference evidence="3 4" key="1">
    <citation type="journal article" date="2010" name="Appl. Environ. Microbiol.">
        <title>Targeted chromosomal knockouts in Mycoplasma pneumoniae.</title>
        <authorList>
            <person name="Krishnakumar R."/>
            <person name="Assad-Garcia N."/>
            <person name="Benders G.A."/>
            <person name="Phan Q."/>
            <person name="Montague M.G."/>
            <person name="Glass J.I."/>
        </authorList>
    </citation>
    <scope>NUCLEOTIDE SEQUENCE [LARGE SCALE GENOMIC DNA]</scope>
    <source>
        <strain evidence="4">ATCC 15531 / DSM 22911 / NBRC 14401 / NCTC 10119 / FH</strain>
    </source>
</reference>
<dbReference type="Gene3D" id="3.30.1240.10">
    <property type="match status" value="1"/>
</dbReference>
<dbReference type="InterPro" id="IPR036412">
    <property type="entry name" value="HAD-like_sf"/>
</dbReference>
<dbReference type="GO" id="GO:0016791">
    <property type="term" value="F:phosphatase activity"/>
    <property type="evidence" value="ECO:0007669"/>
    <property type="project" value="TreeGrafter"/>
</dbReference>
<dbReference type="PROSITE" id="PS01228">
    <property type="entry name" value="COF_1"/>
    <property type="match status" value="1"/>
</dbReference>
<dbReference type="InterPro" id="IPR000150">
    <property type="entry name" value="Cof"/>
</dbReference>
<dbReference type="eggNOG" id="COG0561">
    <property type="taxonomic scope" value="Bacteria"/>
</dbReference>
<dbReference type="AlphaFoldDB" id="A0A0H3DLK3"/>